<gene>
    <name evidence="4" type="ORF">DES47_102430</name>
</gene>
<dbReference type="Pfam" id="PF20703">
    <property type="entry name" value="nSTAND1"/>
    <property type="match status" value="1"/>
</dbReference>
<dbReference type="PROSITE" id="PS51755">
    <property type="entry name" value="OMPR_PHOB"/>
    <property type="match status" value="1"/>
</dbReference>
<dbReference type="InterPro" id="IPR016032">
    <property type="entry name" value="Sig_transdc_resp-reg_C-effctor"/>
</dbReference>
<dbReference type="GO" id="GO:0000160">
    <property type="term" value="P:phosphorelay signal transduction system"/>
    <property type="evidence" value="ECO:0007669"/>
    <property type="project" value="InterPro"/>
</dbReference>
<dbReference type="InterPro" id="IPR011990">
    <property type="entry name" value="TPR-like_helical_dom_sf"/>
</dbReference>
<accession>A0A4R6QR79</accession>
<reference evidence="4 5" key="1">
    <citation type="submission" date="2019-03" db="EMBL/GenBank/DDBJ databases">
        <title>Genomic Encyclopedia of Type Strains, Phase IV (KMG-IV): sequencing the most valuable type-strain genomes for metagenomic binning, comparative biology and taxonomic classification.</title>
        <authorList>
            <person name="Goeker M."/>
        </authorList>
    </citation>
    <scope>NUCLEOTIDE SEQUENCE [LARGE SCALE GENOMIC DNA]</scope>
    <source>
        <strain evidence="4 5">DSM 16998</strain>
    </source>
</reference>
<dbReference type="Pfam" id="PF00486">
    <property type="entry name" value="Trans_reg_C"/>
    <property type="match status" value="1"/>
</dbReference>
<dbReference type="Gene3D" id="1.25.40.10">
    <property type="entry name" value="Tetratricopeptide repeat domain"/>
    <property type="match status" value="1"/>
</dbReference>
<evidence type="ECO:0000256" key="2">
    <source>
        <dbReference type="PROSITE-ProRule" id="PRU01091"/>
    </source>
</evidence>
<dbReference type="InterPro" id="IPR001867">
    <property type="entry name" value="OmpR/PhoB-type_DNA-bd"/>
</dbReference>
<dbReference type="PANTHER" id="PTHR47691">
    <property type="entry name" value="REGULATOR-RELATED"/>
    <property type="match status" value="1"/>
</dbReference>
<evidence type="ECO:0000313" key="5">
    <source>
        <dbReference type="Proteomes" id="UP000295361"/>
    </source>
</evidence>
<evidence type="ECO:0000313" key="4">
    <source>
        <dbReference type="EMBL" id="TDP72685.1"/>
    </source>
</evidence>
<organism evidence="4 5">
    <name type="scientific">Roseateles toxinivorans</name>
    <dbReference type="NCBI Taxonomy" id="270368"/>
    <lineage>
        <taxon>Bacteria</taxon>
        <taxon>Pseudomonadati</taxon>
        <taxon>Pseudomonadota</taxon>
        <taxon>Betaproteobacteria</taxon>
        <taxon>Burkholderiales</taxon>
        <taxon>Sphaerotilaceae</taxon>
        <taxon>Roseateles</taxon>
    </lineage>
</organism>
<dbReference type="Gene3D" id="3.40.50.300">
    <property type="entry name" value="P-loop containing nucleotide triphosphate hydrolases"/>
    <property type="match status" value="1"/>
</dbReference>
<proteinExistence type="predicted"/>
<dbReference type="CDD" id="cd00383">
    <property type="entry name" value="trans_reg_C"/>
    <property type="match status" value="1"/>
</dbReference>
<name>A0A4R6QR79_9BURK</name>
<evidence type="ECO:0000256" key="1">
    <source>
        <dbReference type="ARBA" id="ARBA00023125"/>
    </source>
</evidence>
<dbReference type="AlphaFoldDB" id="A0A4R6QR79"/>
<dbReference type="Gene3D" id="1.10.10.10">
    <property type="entry name" value="Winged helix-like DNA-binding domain superfamily/Winged helix DNA-binding domain"/>
    <property type="match status" value="1"/>
</dbReference>
<dbReference type="SUPFAM" id="SSF52540">
    <property type="entry name" value="P-loop containing nucleoside triphosphate hydrolases"/>
    <property type="match status" value="1"/>
</dbReference>
<protein>
    <submittedName>
        <fullName evidence="4">DNA-binding winged helix-turn-helix (WHTH) protein</fullName>
    </submittedName>
</protein>
<dbReference type="GO" id="GO:0003677">
    <property type="term" value="F:DNA binding"/>
    <property type="evidence" value="ECO:0007669"/>
    <property type="project" value="UniProtKB-UniRule"/>
</dbReference>
<dbReference type="SUPFAM" id="SSF48452">
    <property type="entry name" value="TPR-like"/>
    <property type="match status" value="1"/>
</dbReference>
<dbReference type="InterPro" id="IPR027417">
    <property type="entry name" value="P-loop_NTPase"/>
</dbReference>
<sequence length="1090" mass="119959">MRGADFVLGDWTVLPGANRLECGDQLRQVEPRAMDVLVALCERPGEVLSAEDLLTQCWGDAPLGDNPVHKTIAQLRRALGDSATEPRYIETIRKRGYRAVAAVRSLDGGIEQAREGAWTGGSPFRGLLAFDEAHAQVFYGREQATQALLQCAHQQLLKEQGLCLVLGPSGSGKTSLVLAGLFPALQRPEGFEGWRALSSTSLDLGDVGAQSLTTALAAALLDWELDEGRPMFPGASASSLAAHLQDGMDMVLSELDWALKREMTEALQPLQLLLIDRLETLFVAPQFDEAQRQGFLDTLQALARGGRVLVVAACRNDFYPRLAEYPQLMANKAQGAHFDLAPPTRAEITQMIRLPARAAGLSFGFDPATQTRLDDVLCDDAAHSPDALPLLQYTLEELYRQRGPQGELSFEAYRALGGQPGGSAGGLEGAIGLRAESLIAALLPIQQEALPHVLSLLVMLSGDESRVTSRRALWAELRGPAERELVQALVDARLLVSDLIDGQAGFRVAHEAILRRWPRVTDWIAAHLQALQLRSRLRLQVQRWLDEGRSAEYLLPKGKQLTETRELLQRVEFSFGPAEQDFVQTSLRRARLGERLRLSAVIGIAALAVLAGTLAWRANRAEQIAQQRSTEADDLVGYMLGDFADKLRPIGRLELLDSVGAKALDHLRTAPITDSHGSLQRAKALTVIGEVRVSRRELDAALPPLQAAGQLLSAQAPEGPLAIDWRKAQGTAAFWTGHVHYSKRQFDQARAAFEDYRRHSAAWLEAAPTQPEAQVELSYAQNTLGTLMLHTGDLPGATQQFRQSIALKQQVLQQRPQNLTLRAEWADSMTWLGSALLWQGEFQQARQLFADGLQGVVNARASAPKDLEWVYREALAHWWLGNAWQRLRRSADAHSEWSNGLALTRELLQQEPKNRRWRLMQARLELASASAQTGNTAALAPRLRELADELAGLDKGALSGTAPERLPLRVQLQLALARSLQSQGQRVDALRLLDELLPVVSDAVARRPEDLRLRVEHGRLRLALAAAQPKNPAAQTQCAAVLNDFRKLGPLLRVHLDITDVWIQAHSCLGQSGQVLREQEWLSQRTPSGV</sequence>
<keyword evidence="1 2" id="KW-0238">DNA-binding</keyword>
<keyword evidence="5" id="KW-1185">Reference proteome</keyword>
<feature type="domain" description="OmpR/PhoB-type" evidence="3">
    <location>
        <begin position="3"/>
        <end position="101"/>
    </location>
</feature>
<dbReference type="SUPFAM" id="SSF46894">
    <property type="entry name" value="C-terminal effector domain of the bipartite response regulators"/>
    <property type="match status" value="1"/>
</dbReference>
<evidence type="ECO:0000259" key="3">
    <source>
        <dbReference type="PROSITE" id="PS51755"/>
    </source>
</evidence>
<dbReference type="InterPro" id="IPR049052">
    <property type="entry name" value="nSTAND1"/>
</dbReference>
<dbReference type="InParanoid" id="A0A4R6QR79"/>
<dbReference type="PANTHER" id="PTHR47691:SF3">
    <property type="entry name" value="HTH-TYPE TRANSCRIPTIONAL REGULATOR RV0890C-RELATED"/>
    <property type="match status" value="1"/>
</dbReference>
<feature type="DNA-binding region" description="OmpR/PhoB-type" evidence="2">
    <location>
        <begin position="3"/>
        <end position="101"/>
    </location>
</feature>
<dbReference type="EMBL" id="SNXS01000002">
    <property type="protein sequence ID" value="TDP72685.1"/>
    <property type="molecule type" value="Genomic_DNA"/>
</dbReference>
<dbReference type="SMART" id="SM00862">
    <property type="entry name" value="Trans_reg_C"/>
    <property type="match status" value="1"/>
</dbReference>
<comment type="caution">
    <text evidence="4">The sequence shown here is derived from an EMBL/GenBank/DDBJ whole genome shotgun (WGS) entry which is preliminary data.</text>
</comment>
<dbReference type="GO" id="GO:0006355">
    <property type="term" value="P:regulation of DNA-templated transcription"/>
    <property type="evidence" value="ECO:0007669"/>
    <property type="project" value="InterPro"/>
</dbReference>
<dbReference type="InterPro" id="IPR036388">
    <property type="entry name" value="WH-like_DNA-bd_sf"/>
</dbReference>
<dbReference type="OrthoDB" id="135039at2"/>
<dbReference type="RefSeq" id="WP_133700135.1">
    <property type="nucleotide sequence ID" value="NZ_SNXS01000002.1"/>
</dbReference>
<dbReference type="Proteomes" id="UP000295361">
    <property type="component" value="Unassembled WGS sequence"/>
</dbReference>